<name>A0A239N3M8_9ACTN</name>
<sequence length="288" mass="31848">MWLTARVLEQRRFAYHFRNGPADAVETALSAYRNADDGYGHALDPDLRGTVSQPLHVVHALEVLDEIGRCGGQRAERICRYVTAVSTPEGALPALHPSLRGFPVAPWLPLVDCPPGDLLATGPVVGTLHRNEVWHAWLFRATDFCWSAIETLDKTHPGEAVAAMAFLDHAPDRARAREAAARLGRIVREQRLVVLDPGRDPEHAPPSGAPDGEHRFAYDYARTPQSPAREWFTDAEMDRALDFLAAGQQDDGGWPARRPAWAPGTLLERRPLVTLDALLTLRAYGRLV</sequence>
<keyword evidence="2" id="KW-1185">Reference proteome</keyword>
<gene>
    <name evidence="1" type="ORF">SAMN05216252_13123</name>
</gene>
<dbReference type="AlphaFoldDB" id="A0A239N3M8"/>
<evidence type="ECO:0000313" key="1">
    <source>
        <dbReference type="EMBL" id="SNT49637.1"/>
    </source>
</evidence>
<dbReference type="EMBL" id="FZOF01000031">
    <property type="protein sequence ID" value="SNT49637.1"/>
    <property type="molecule type" value="Genomic_DNA"/>
</dbReference>
<accession>A0A239N3M8</accession>
<organism evidence="1 2">
    <name type="scientific">Actinacidiphila glaucinigra</name>
    <dbReference type="NCBI Taxonomy" id="235986"/>
    <lineage>
        <taxon>Bacteria</taxon>
        <taxon>Bacillati</taxon>
        <taxon>Actinomycetota</taxon>
        <taxon>Actinomycetes</taxon>
        <taxon>Kitasatosporales</taxon>
        <taxon>Streptomycetaceae</taxon>
        <taxon>Actinacidiphila</taxon>
    </lineage>
</organism>
<dbReference type="InterPro" id="IPR008930">
    <property type="entry name" value="Terpenoid_cyclase/PrenylTrfase"/>
</dbReference>
<evidence type="ECO:0000313" key="2">
    <source>
        <dbReference type="Proteomes" id="UP000198280"/>
    </source>
</evidence>
<proteinExistence type="predicted"/>
<reference evidence="1 2" key="1">
    <citation type="submission" date="2017-06" db="EMBL/GenBank/DDBJ databases">
        <authorList>
            <person name="Kim H.J."/>
            <person name="Triplett B.A."/>
        </authorList>
    </citation>
    <scope>NUCLEOTIDE SEQUENCE [LARGE SCALE GENOMIC DNA]</scope>
    <source>
        <strain evidence="1 2">CGMCC 4.1858</strain>
    </source>
</reference>
<dbReference type="Proteomes" id="UP000198280">
    <property type="component" value="Unassembled WGS sequence"/>
</dbReference>
<evidence type="ECO:0008006" key="3">
    <source>
        <dbReference type="Google" id="ProtNLM"/>
    </source>
</evidence>
<dbReference type="SUPFAM" id="SSF48239">
    <property type="entry name" value="Terpenoid cyclases/Protein prenyltransferases"/>
    <property type="match status" value="1"/>
</dbReference>
<protein>
    <recommendedName>
        <fullName evidence="3">Prenyltransferase</fullName>
    </recommendedName>
</protein>